<dbReference type="EMBL" id="JACCBJ010000001">
    <property type="protein sequence ID" value="NYD72512.1"/>
    <property type="molecule type" value="Genomic_DNA"/>
</dbReference>
<keyword evidence="2" id="KW-0812">Transmembrane</keyword>
<proteinExistence type="predicted"/>
<keyword evidence="2" id="KW-0472">Membrane</keyword>
<comment type="caution">
    <text evidence="3">The sequence shown here is derived from an EMBL/GenBank/DDBJ whole genome shotgun (WGS) entry which is preliminary data.</text>
</comment>
<dbReference type="RefSeq" id="WP_179453736.1">
    <property type="nucleotide sequence ID" value="NZ_BAAAPX010000001.1"/>
</dbReference>
<dbReference type="InterPro" id="IPR025101">
    <property type="entry name" value="DUF4012"/>
</dbReference>
<keyword evidence="2" id="KW-1133">Transmembrane helix</keyword>
<evidence type="ECO:0000313" key="4">
    <source>
        <dbReference type="Proteomes" id="UP000589620"/>
    </source>
</evidence>
<evidence type="ECO:0000256" key="1">
    <source>
        <dbReference type="SAM" id="MobiDB-lite"/>
    </source>
</evidence>
<name>A0A852SUW0_9MICO</name>
<reference evidence="3 4" key="1">
    <citation type="submission" date="2020-07" db="EMBL/GenBank/DDBJ databases">
        <title>Sequencing the genomes of 1000 actinobacteria strains.</title>
        <authorList>
            <person name="Klenk H.-P."/>
        </authorList>
    </citation>
    <scope>NUCLEOTIDE SEQUENCE [LARGE SCALE GENOMIC DNA]</scope>
    <source>
        <strain evidence="3 4">DSM 23871</strain>
    </source>
</reference>
<dbReference type="AlphaFoldDB" id="A0A852SUW0"/>
<evidence type="ECO:0000313" key="3">
    <source>
        <dbReference type="EMBL" id="NYD72512.1"/>
    </source>
</evidence>
<evidence type="ECO:0008006" key="5">
    <source>
        <dbReference type="Google" id="ProtNLM"/>
    </source>
</evidence>
<feature type="region of interest" description="Disordered" evidence="1">
    <location>
        <begin position="1"/>
        <end position="20"/>
    </location>
</feature>
<sequence>MATGLTEPDAPPRPAVGPSAAPRRRLRLRHPVVVGILVGLGIILLFTVVWIGVRGFLAQRSLTDAIPAAERVKSAIGSGDLVAAGRAADELSRHTRDAAALTSDPVWVTVEAVPWLGPNLTAVRTAAAASDDVASRVVRPLVAAGAGVDLRALAITGGRIDLAPITAAQPAVAKARSAFADARASVATIETGALVSPVAEGVDRLHDVLDKAAPDMDALGNAVRLLPAMLGADGPRDYLLAAQNPAELRATGGLIGAVALVHADNGAVTLQRQEAGTSIGPWKAPVADIPLNTEGLYGPLVGRYLQDANLTPDFPLAAATASRMWTTTYGGTVDGVVAVDPVVLSGLLKATGPVTLPTGDRLTSANAVQLLLSDVYQRYADPAQQDAFFASAASAVFDRMSSGDVDAKKLLTALADAGESRRVLIWTNHGDDQKVLNGTTLAGGLPASDLSTAGIGVYFNDATGAKMDYYLRTSVAAGSAVCRADGKPSTVVTVTLTNRAPADAATALPRYVTGGGTYGVTPGNIRTRVAVYGPTGGLLAATLSGGENYTTVAGVDRSRPVSLYTVELAPGESKTVTVQFLNDQQTSSDLSVVTTPTLPGDGTTPDMGARNAVAPIVVQCSSVVK</sequence>
<dbReference type="Proteomes" id="UP000589620">
    <property type="component" value="Unassembled WGS sequence"/>
</dbReference>
<protein>
    <recommendedName>
        <fullName evidence="5">DUF4012 domain-containing protein</fullName>
    </recommendedName>
</protein>
<accession>A0A852SUW0</accession>
<evidence type="ECO:0000256" key="2">
    <source>
        <dbReference type="SAM" id="Phobius"/>
    </source>
</evidence>
<keyword evidence="4" id="KW-1185">Reference proteome</keyword>
<dbReference type="Pfam" id="PF13196">
    <property type="entry name" value="DUF4012"/>
    <property type="match status" value="1"/>
</dbReference>
<organism evidence="3 4">
    <name type="scientific">Leifsonia soli</name>
    <dbReference type="NCBI Taxonomy" id="582665"/>
    <lineage>
        <taxon>Bacteria</taxon>
        <taxon>Bacillati</taxon>
        <taxon>Actinomycetota</taxon>
        <taxon>Actinomycetes</taxon>
        <taxon>Micrococcales</taxon>
        <taxon>Microbacteriaceae</taxon>
        <taxon>Leifsonia</taxon>
    </lineage>
</organism>
<feature type="transmembrane region" description="Helical" evidence="2">
    <location>
        <begin position="32"/>
        <end position="53"/>
    </location>
</feature>
<gene>
    <name evidence="3" type="ORF">BJ963_000031</name>
</gene>